<dbReference type="RefSeq" id="WP_349427550.1">
    <property type="nucleotide sequence ID" value="NZ_CP151632.1"/>
</dbReference>
<proteinExistence type="predicted"/>
<dbReference type="GO" id="GO:0004029">
    <property type="term" value="F:aldehyde dehydrogenase (NAD+) activity"/>
    <property type="evidence" value="ECO:0007669"/>
    <property type="project" value="TreeGrafter"/>
</dbReference>
<dbReference type="AlphaFoldDB" id="A0AAU6S7V3"/>
<dbReference type="Pfam" id="PF01370">
    <property type="entry name" value="Epimerase"/>
    <property type="match status" value="1"/>
</dbReference>
<accession>A0AAU6S7V3</accession>
<dbReference type="PANTHER" id="PTHR48079">
    <property type="entry name" value="PROTEIN YEEZ"/>
    <property type="match status" value="1"/>
</dbReference>
<evidence type="ECO:0000313" key="2">
    <source>
        <dbReference type="EMBL" id="WZO32953.1"/>
    </source>
</evidence>
<evidence type="ECO:0000259" key="1">
    <source>
        <dbReference type="Pfam" id="PF01370"/>
    </source>
</evidence>
<gene>
    <name evidence="2" type="ORF">MRBLWS13_000567</name>
</gene>
<dbReference type="InterPro" id="IPR001509">
    <property type="entry name" value="Epimerase_deHydtase"/>
</dbReference>
<dbReference type="GO" id="GO:0005737">
    <property type="term" value="C:cytoplasm"/>
    <property type="evidence" value="ECO:0007669"/>
    <property type="project" value="TreeGrafter"/>
</dbReference>
<reference evidence="2" key="1">
    <citation type="submission" date="2024-04" db="EMBL/GenBank/DDBJ databases">
        <authorList>
            <person name="Roder T."/>
            <person name="Oberhansli S."/>
            <person name="Kreuzer M."/>
        </authorList>
    </citation>
    <scope>NUCLEOTIDE SEQUENCE</scope>
    <source>
        <strain evidence="2">LWS13-1.2</strain>
    </source>
</reference>
<dbReference type="InterPro" id="IPR036291">
    <property type="entry name" value="NAD(P)-bd_dom_sf"/>
</dbReference>
<dbReference type="EMBL" id="CP151632">
    <property type="protein sequence ID" value="WZO32953.1"/>
    <property type="molecule type" value="Genomic_DNA"/>
</dbReference>
<sequence>MRIFIAGGTGAVGSRLVPLLAAAGHEVTATSRTAEGTRRIDNTGGRGVIMDGRDAASIRRAVIQAQPDVLVHQLTSLAAGFDFKRFDDVFAVTNELRTRGTDALIAAAQEAGTSRIVVQSYTGWTNPHSGPAVKTEDGPIDPDPVPAARNTLAAIAHAERATVAAGGLALRFGNFYGPGQALGAGGEMLEAVRKRQVPLVGGGSGVWSFCHIDDAAAATVAAVTRGAAGVYNIVDDDPAPVADWLPELARMVGAKQPLRVPAWIARMLIGEFGVAWMTTARGSSNAKARDALGWAPQYASWREGFRTGLGVGPAGGPSR</sequence>
<organism evidence="2">
    <name type="scientific">Microbacterium sp. LWS13-1.2</name>
    <dbReference type="NCBI Taxonomy" id="3135264"/>
    <lineage>
        <taxon>Bacteria</taxon>
        <taxon>Bacillati</taxon>
        <taxon>Actinomycetota</taxon>
        <taxon>Actinomycetes</taxon>
        <taxon>Micrococcales</taxon>
        <taxon>Microbacteriaceae</taxon>
        <taxon>Microbacterium</taxon>
    </lineage>
</organism>
<dbReference type="SUPFAM" id="SSF51735">
    <property type="entry name" value="NAD(P)-binding Rossmann-fold domains"/>
    <property type="match status" value="1"/>
</dbReference>
<name>A0AAU6S7V3_9MICO</name>
<feature type="domain" description="NAD-dependent epimerase/dehydratase" evidence="1">
    <location>
        <begin position="3"/>
        <end position="233"/>
    </location>
</feature>
<dbReference type="InterPro" id="IPR051783">
    <property type="entry name" value="NAD(P)-dependent_oxidoreduct"/>
</dbReference>
<protein>
    <submittedName>
        <fullName evidence="2">NAD(P)-dependent oxidoreductase</fullName>
    </submittedName>
</protein>
<dbReference type="Gene3D" id="3.40.50.720">
    <property type="entry name" value="NAD(P)-binding Rossmann-like Domain"/>
    <property type="match status" value="1"/>
</dbReference>
<dbReference type="PANTHER" id="PTHR48079:SF6">
    <property type="entry name" value="NAD(P)-BINDING DOMAIN-CONTAINING PROTEIN-RELATED"/>
    <property type="match status" value="1"/>
</dbReference>